<dbReference type="Proteomes" id="UP000265703">
    <property type="component" value="Unassembled WGS sequence"/>
</dbReference>
<dbReference type="InterPro" id="IPR032675">
    <property type="entry name" value="LRR_dom_sf"/>
</dbReference>
<accession>A0A397TMB6</accession>
<dbReference type="OrthoDB" id="2322172at2759"/>
<dbReference type="EMBL" id="QKYT01000005">
    <property type="protein sequence ID" value="RIA99353.1"/>
    <property type="molecule type" value="Genomic_DNA"/>
</dbReference>
<dbReference type="SUPFAM" id="SSF52047">
    <property type="entry name" value="RNI-like"/>
    <property type="match status" value="1"/>
</dbReference>
<name>A0A397TMB6_9GLOM</name>
<reference evidence="1 2" key="1">
    <citation type="submission" date="2018-06" db="EMBL/GenBank/DDBJ databases">
        <title>Comparative genomics reveals the genomic features of Rhizophagus irregularis, R. cerebriforme, R. diaphanum and Gigaspora rosea, and their symbiotic lifestyle signature.</title>
        <authorList>
            <person name="Morin E."/>
            <person name="San Clemente H."/>
            <person name="Chen E.C.H."/>
            <person name="De La Providencia I."/>
            <person name="Hainaut M."/>
            <person name="Kuo A."/>
            <person name="Kohler A."/>
            <person name="Murat C."/>
            <person name="Tang N."/>
            <person name="Roy S."/>
            <person name="Loubradou J."/>
            <person name="Henrissat B."/>
            <person name="Grigoriev I.V."/>
            <person name="Corradi N."/>
            <person name="Roux C."/>
            <person name="Martin F.M."/>
        </authorList>
    </citation>
    <scope>NUCLEOTIDE SEQUENCE [LARGE SCALE GENOMIC DNA]</scope>
    <source>
        <strain evidence="1 2">DAOM 227022</strain>
    </source>
</reference>
<gene>
    <name evidence="1" type="ORF">C1645_730965</name>
</gene>
<evidence type="ECO:0008006" key="3">
    <source>
        <dbReference type="Google" id="ProtNLM"/>
    </source>
</evidence>
<organism evidence="1 2">
    <name type="scientific">Glomus cerebriforme</name>
    <dbReference type="NCBI Taxonomy" id="658196"/>
    <lineage>
        <taxon>Eukaryota</taxon>
        <taxon>Fungi</taxon>
        <taxon>Fungi incertae sedis</taxon>
        <taxon>Mucoromycota</taxon>
        <taxon>Glomeromycotina</taxon>
        <taxon>Glomeromycetes</taxon>
        <taxon>Glomerales</taxon>
        <taxon>Glomeraceae</taxon>
        <taxon>Glomus</taxon>
    </lineage>
</organism>
<evidence type="ECO:0000313" key="1">
    <source>
        <dbReference type="EMBL" id="RIA99353.1"/>
    </source>
</evidence>
<dbReference type="AlphaFoldDB" id="A0A397TMB6"/>
<dbReference type="Gene3D" id="3.80.10.10">
    <property type="entry name" value="Ribonuclease Inhibitor"/>
    <property type="match status" value="2"/>
</dbReference>
<dbReference type="STRING" id="658196.A0A397TMB6"/>
<keyword evidence="2" id="KW-1185">Reference proteome</keyword>
<protein>
    <recommendedName>
        <fullName evidence="3">F-box domain-containing protein</fullName>
    </recommendedName>
</protein>
<proteinExistence type="predicted"/>
<evidence type="ECO:0000313" key="2">
    <source>
        <dbReference type="Proteomes" id="UP000265703"/>
    </source>
</evidence>
<comment type="caution">
    <text evidence="1">The sequence shown here is derived from an EMBL/GenBank/DDBJ whole genome shotgun (WGS) entry which is preliminary data.</text>
</comment>
<sequence>MTFSSLPVECVCSIINELEDDRSTLYKCLFVNRFWCKTVAPLLWKQPFEQNFEGINKIRTEIVIQSYIISFNEDEQRLLIPFNVRFSSEFKRPLFDYAIFLRFYDIDQIKNAVERWIKFSQEPEKKKVAEQENNNMKRIERILRGDYGITRAMTKMIMRLCKNLRTLRLYPSEVNQGFPFYQMFVNANPGLTRLRALHVRFLNHPDYDQDAFELFQHLPKLCTNLVELDIHFNGYQPNGSIYVDTLTNLIKNQKNLEILGLFNSGKISPKLFSALKSQKDNLINLMLFCLDFDFIIMEEYFDFTNLQELHIKWCSKMTLQHAKYLINSRFHINALLLVENNISSEVISWILAKAGDHLKYLVFDHITEEIIKTLVKKCPNLNSLSITVSKDNYQLIFPWLTQTNLNQLIFNISEELDTVNDGNLLYYNTRKPDASKVISHLAFNLPNSLKYLRINCRFNSESLKDLLINSMNYYLKILIIEPFDEFNSDHLNTLADYFVEYFEENKLKILGIPSLFTKNEVMFKDVILYMLIEQHVSVFDSDEL</sequence>